<organism evidence="3 4">
    <name type="scientific">Helicobacter magdeburgensis</name>
    <dbReference type="NCBI Taxonomy" id="471858"/>
    <lineage>
        <taxon>Bacteria</taxon>
        <taxon>Pseudomonadati</taxon>
        <taxon>Campylobacterota</taxon>
        <taxon>Epsilonproteobacteria</taxon>
        <taxon>Campylobacterales</taxon>
        <taxon>Helicobacteraceae</taxon>
        <taxon>Helicobacter</taxon>
    </lineage>
</organism>
<evidence type="ECO:0000313" key="3">
    <source>
        <dbReference type="EMBL" id="TLD92237.1"/>
    </source>
</evidence>
<feature type="compositionally biased region" description="Polar residues" evidence="2">
    <location>
        <begin position="485"/>
        <end position="513"/>
    </location>
</feature>
<keyword evidence="4" id="KW-1185">Reference proteome</keyword>
<protein>
    <submittedName>
        <fullName evidence="3">CRISPR-associated DxTHG motif protein</fullName>
    </submittedName>
</protein>
<comment type="caution">
    <text evidence="3">The sequence shown here is derived from an EMBL/GenBank/DDBJ whole genome shotgun (WGS) entry which is preliminary data.</text>
</comment>
<feature type="coiled-coil region" evidence="1">
    <location>
        <begin position="329"/>
        <end position="359"/>
    </location>
</feature>
<dbReference type="Proteomes" id="UP000029921">
    <property type="component" value="Unassembled WGS sequence"/>
</dbReference>
<dbReference type="EMBL" id="JRPE02000007">
    <property type="protein sequence ID" value="TLD92237.1"/>
    <property type="molecule type" value="Genomic_DNA"/>
</dbReference>
<gene>
    <name evidence="3" type="ORF">LS74_005730</name>
</gene>
<accession>A0A4U8T143</accession>
<dbReference type="NCBIfam" id="TIGR02549">
    <property type="entry name" value="CRISPR_DxTHG"/>
    <property type="match status" value="1"/>
</dbReference>
<reference evidence="3 4" key="1">
    <citation type="journal article" date="2014" name="Genome Announc.">
        <title>Draft genome sequences of eight enterohepatic helicobacter species isolated from both laboratory and wild rodents.</title>
        <authorList>
            <person name="Sheh A."/>
            <person name="Shen Z."/>
            <person name="Fox J.G."/>
        </authorList>
    </citation>
    <scope>NUCLEOTIDE SEQUENCE [LARGE SCALE GENOMIC DNA]</scope>
    <source>
        <strain evidence="3 4">MIT 96-1001</strain>
    </source>
</reference>
<sequence>MILGMVGINKDGQKSFAKYTSQDFNIIDKEYSNSTDVLLTNFPNAKLEFITTKEALERQKLVFDDKQGHLHKLESNAHELKSNNDIDLVLRKVLEIIQTSKDSHQKILLDITHGMRHQPLMAAFGATLARVDMKADIQILYAKEIKPNKEYEYIFLDKYSDLGINAILLNGFISTLSMPKLPHSPAFIQDLQKFSNDLHTNAFSLLFQTSKKALESLQDFQKDYQALSSLTQEIAKILHRFDRIQDLPEYQQYYEISHIMFEKHYYLISVTYAFEALPKYIIDKFQQCGIMKDDESLSQYDKAQAINQFVLEKIANYKVFAYDKACFYYDKHKAEFENLREILSKLKDIRNNLVHINDKELSDKGLNIAKDLQENYARFYDLCIKQDSFTQIDIVVYDIDKLGSRIYDYFHNAFGLELSKIFFKQIDAMKKKNFSIPKTSLSKFQNSKKAQALIALLASFDDNTEYLSLEQGRAFDEILNKAPQKPTQTHSPKYSPTQKPIQQDSQTSAQKLNQHFKGTRIDK</sequence>
<proteinExistence type="predicted"/>
<keyword evidence="1" id="KW-0175">Coiled coil</keyword>
<feature type="region of interest" description="Disordered" evidence="2">
    <location>
        <begin position="482"/>
        <end position="523"/>
    </location>
</feature>
<evidence type="ECO:0000256" key="1">
    <source>
        <dbReference type="SAM" id="Coils"/>
    </source>
</evidence>
<dbReference type="InterPro" id="IPR013383">
    <property type="entry name" value="CRISPR-assoc_prot_DxTHG_CS"/>
</dbReference>
<name>A0A4U8T143_9HELI</name>
<evidence type="ECO:0000313" key="4">
    <source>
        <dbReference type="Proteomes" id="UP000029921"/>
    </source>
</evidence>
<dbReference type="AlphaFoldDB" id="A0A4U8T143"/>
<evidence type="ECO:0000256" key="2">
    <source>
        <dbReference type="SAM" id="MobiDB-lite"/>
    </source>
</evidence>